<evidence type="ECO:0000313" key="4">
    <source>
        <dbReference type="Proteomes" id="UP000509303"/>
    </source>
</evidence>
<feature type="compositionally biased region" description="Basic and acidic residues" evidence="2">
    <location>
        <begin position="149"/>
        <end position="165"/>
    </location>
</feature>
<evidence type="ECO:0000313" key="3">
    <source>
        <dbReference type="EMBL" id="QKW48567.1"/>
    </source>
</evidence>
<feature type="region of interest" description="Disordered" evidence="2">
    <location>
        <begin position="149"/>
        <end position="170"/>
    </location>
</feature>
<gene>
    <name evidence="3" type="ORF">HUT08_02285</name>
</gene>
<dbReference type="Pfam" id="PF10282">
    <property type="entry name" value="Lactonase"/>
    <property type="match status" value="1"/>
</dbReference>
<evidence type="ECO:0000256" key="1">
    <source>
        <dbReference type="ARBA" id="ARBA00005564"/>
    </source>
</evidence>
<dbReference type="Proteomes" id="UP000509303">
    <property type="component" value="Chromosome"/>
</dbReference>
<protein>
    <submittedName>
        <fullName evidence="3">Lactonase family protein</fullName>
    </submittedName>
</protein>
<comment type="similarity">
    <text evidence="1">Belongs to the cycloisomerase 2 family.</text>
</comment>
<accession>A0A7H8N229</accession>
<dbReference type="GO" id="GO:0017057">
    <property type="term" value="F:6-phosphogluconolactonase activity"/>
    <property type="evidence" value="ECO:0007669"/>
    <property type="project" value="TreeGrafter"/>
</dbReference>
<dbReference type="PANTHER" id="PTHR30344">
    <property type="entry name" value="6-PHOSPHOGLUCONOLACTONASE-RELATED"/>
    <property type="match status" value="1"/>
</dbReference>
<evidence type="ECO:0000256" key="2">
    <source>
        <dbReference type="SAM" id="MobiDB-lite"/>
    </source>
</evidence>
<dbReference type="SUPFAM" id="SSF51004">
    <property type="entry name" value="C-terminal (heme d1) domain of cytochrome cd1-nitrite reductase"/>
    <property type="match status" value="1"/>
</dbReference>
<dbReference type="InterPro" id="IPR015943">
    <property type="entry name" value="WD40/YVTN_repeat-like_dom_sf"/>
</dbReference>
<organism evidence="3 4">
    <name type="scientific">Streptomyces buecherae</name>
    <dbReference type="NCBI Taxonomy" id="2763006"/>
    <lineage>
        <taxon>Bacteria</taxon>
        <taxon>Bacillati</taxon>
        <taxon>Actinomycetota</taxon>
        <taxon>Actinomycetes</taxon>
        <taxon>Kitasatosporales</taxon>
        <taxon>Streptomycetaceae</taxon>
        <taxon>Streptomyces</taxon>
    </lineage>
</organism>
<proteinExistence type="inferred from homology"/>
<dbReference type="AlphaFoldDB" id="A0A7H8N229"/>
<dbReference type="RefSeq" id="WP_176160266.1">
    <property type="nucleotide sequence ID" value="NZ_CP054929.1"/>
</dbReference>
<reference evidence="3 4" key="1">
    <citation type="submission" date="2020-06" db="EMBL/GenBank/DDBJ databases">
        <title>Genome mining for natural products.</title>
        <authorList>
            <person name="Zhang B."/>
            <person name="Shi J."/>
            <person name="Ge H."/>
        </authorList>
    </citation>
    <scope>NUCLEOTIDE SEQUENCE [LARGE SCALE GENOMIC DNA]</scope>
    <source>
        <strain evidence="3 4">NA00687</strain>
    </source>
</reference>
<sequence length="371" mass="38830">MASATSDESKTGDGATHGDQRAYIGSFTSAGGWGVSVATVEPDSGALTVKYSTDIVENPSYLALSREQGVLYAVSETPDGYGAAFSLGDPDRPAPLGLPAAVGGDDPTHLSLTEGHVLTAHYSSGTISVLPYLLDPEGHGTWCGLARPTDVRQHEGSGPDPERQRGPHAHAVLPDPSGRWVLAVDLGTDTVHSYELDAERGTLRPHHAAHLTPGAGPRSLAFHPGGEWAYVTNELDSTVTVCRWDAATGELTPGATVSVLPPREGGDLPRNYPSELVVAPDGRFVWVANRGHDSIAVLALNTTGDQLELRTTVDCGGHWPRHLALSATGERLYVANERSGGVAWFTLDAETGVPTWSGSVDAPAASCVVLA</sequence>
<dbReference type="InterPro" id="IPR050282">
    <property type="entry name" value="Cycloisomerase_2"/>
</dbReference>
<dbReference type="GO" id="GO:0005829">
    <property type="term" value="C:cytosol"/>
    <property type="evidence" value="ECO:0007669"/>
    <property type="project" value="TreeGrafter"/>
</dbReference>
<dbReference type="InterPro" id="IPR011048">
    <property type="entry name" value="Haem_d1_sf"/>
</dbReference>
<keyword evidence="4" id="KW-1185">Reference proteome</keyword>
<dbReference type="InterPro" id="IPR019405">
    <property type="entry name" value="Lactonase_7-beta_prop"/>
</dbReference>
<dbReference type="EMBL" id="CP054929">
    <property type="protein sequence ID" value="QKW48567.1"/>
    <property type="molecule type" value="Genomic_DNA"/>
</dbReference>
<name>A0A7H8N229_9ACTN</name>
<dbReference type="Gene3D" id="2.130.10.10">
    <property type="entry name" value="YVTN repeat-like/Quinoprotein amine dehydrogenase"/>
    <property type="match status" value="1"/>
</dbReference>
<dbReference type="PANTHER" id="PTHR30344:SF1">
    <property type="entry name" value="6-PHOSPHOGLUCONOLACTONASE"/>
    <property type="match status" value="1"/>
</dbReference>